<name>A0A075P8M9_9ALTE</name>
<sequence>MSYFLSFLFTKMGNLKTIYNPVPAKTGLIDSEKELEEKDAAYAREKSTLTPLTQRLNYKSLELIYIRNINIADSGVVLA</sequence>
<gene>
    <name evidence="1" type="ORF">EP13_13820</name>
</gene>
<keyword evidence="2" id="KW-1185">Reference proteome</keyword>
<protein>
    <submittedName>
        <fullName evidence="1">Uncharacterized protein</fullName>
    </submittedName>
</protein>
<reference evidence="1 2" key="1">
    <citation type="submission" date="2014-06" db="EMBL/GenBank/DDBJ databases">
        <title>Genomes of Alteromonas australica, a world apart.</title>
        <authorList>
            <person name="Gonzaga A."/>
            <person name="Lopez-Perez M."/>
            <person name="Rodriguez-Valera F."/>
        </authorList>
    </citation>
    <scope>NUCLEOTIDE SEQUENCE [LARGE SCALE GENOMIC DNA]</scope>
    <source>
        <strain evidence="1 2">H 17</strain>
    </source>
</reference>
<organism evidence="1 2">
    <name type="scientific">Alteromonas australica</name>
    <dbReference type="NCBI Taxonomy" id="589873"/>
    <lineage>
        <taxon>Bacteria</taxon>
        <taxon>Pseudomonadati</taxon>
        <taxon>Pseudomonadota</taxon>
        <taxon>Gammaproteobacteria</taxon>
        <taxon>Alteromonadales</taxon>
        <taxon>Alteromonadaceae</taxon>
        <taxon>Alteromonas/Salinimonas group</taxon>
        <taxon>Alteromonas</taxon>
    </lineage>
</organism>
<dbReference type="KEGG" id="aal:EP13_13820"/>
<accession>A0A075P8M9</accession>
<evidence type="ECO:0000313" key="2">
    <source>
        <dbReference type="Proteomes" id="UP000056090"/>
    </source>
</evidence>
<dbReference type="AlphaFoldDB" id="A0A075P8M9"/>
<proteinExistence type="predicted"/>
<dbReference type="EMBL" id="CP008849">
    <property type="protein sequence ID" value="AIF99672.1"/>
    <property type="molecule type" value="Genomic_DNA"/>
</dbReference>
<evidence type="ECO:0000313" key="1">
    <source>
        <dbReference type="EMBL" id="AIF99672.1"/>
    </source>
</evidence>
<dbReference type="Proteomes" id="UP000056090">
    <property type="component" value="Chromosome"/>
</dbReference>